<name>A0AAV4EZR1_9GAST</name>
<evidence type="ECO:0000313" key="1">
    <source>
        <dbReference type="EMBL" id="GFR66071.1"/>
    </source>
</evidence>
<reference evidence="1 2" key="1">
    <citation type="journal article" date="2021" name="Elife">
        <title>Chloroplast acquisition without the gene transfer in kleptoplastic sea slugs, Plakobranchus ocellatus.</title>
        <authorList>
            <person name="Maeda T."/>
            <person name="Takahashi S."/>
            <person name="Yoshida T."/>
            <person name="Shimamura S."/>
            <person name="Takaki Y."/>
            <person name="Nagai Y."/>
            <person name="Toyoda A."/>
            <person name="Suzuki Y."/>
            <person name="Arimoto A."/>
            <person name="Ishii H."/>
            <person name="Satoh N."/>
            <person name="Nishiyama T."/>
            <person name="Hasebe M."/>
            <person name="Maruyama T."/>
            <person name="Minagawa J."/>
            <person name="Obokata J."/>
            <person name="Shigenobu S."/>
        </authorList>
    </citation>
    <scope>NUCLEOTIDE SEQUENCE [LARGE SCALE GENOMIC DNA]</scope>
</reference>
<protein>
    <submittedName>
        <fullName evidence="1">Uncharacterized protein</fullName>
    </submittedName>
</protein>
<gene>
    <name evidence="1" type="ORF">ElyMa_005548000</name>
</gene>
<organism evidence="1 2">
    <name type="scientific">Elysia marginata</name>
    <dbReference type="NCBI Taxonomy" id="1093978"/>
    <lineage>
        <taxon>Eukaryota</taxon>
        <taxon>Metazoa</taxon>
        <taxon>Spiralia</taxon>
        <taxon>Lophotrochozoa</taxon>
        <taxon>Mollusca</taxon>
        <taxon>Gastropoda</taxon>
        <taxon>Heterobranchia</taxon>
        <taxon>Euthyneura</taxon>
        <taxon>Panpulmonata</taxon>
        <taxon>Sacoglossa</taxon>
        <taxon>Placobranchoidea</taxon>
        <taxon>Plakobranchidae</taxon>
        <taxon>Elysia</taxon>
    </lineage>
</organism>
<dbReference type="Proteomes" id="UP000762676">
    <property type="component" value="Unassembled WGS sequence"/>
</dbReference>
<evidence type="ECO:0000313" key="2">
    <source>
        <dbReference type="Proteomes" id="UP000762676"/>
    </source>
</evidence>
<keyword evidence="2" id="KW-1185">Reference proteome</keyword>
<proteinExistence type="predicted"/>
<accession>A0AAV4EZR1</accession>
<dbReference type="EMBL" id="BMAT01011069">
    <property type="protein sequence ID" value="GFR66071.1"/>
    <property type="molecule type" value="Genomic_DNA"/>
</dbReference>
<dbReference type="AlphaFoldDB" id="A0AAV4EZR1"/>
<sequence>MLVYSAIPVGVGVHSVFGYPALGVIRGERDFVRVLPVDVVLLRPEDVHAVAERLLAEESLFVLFMPYMILHNILSHTLGLLDIMPSSLEYRVHLWPQPYVLLDYAAGALILHFA</sequence>
<comment type="caution">
    <text evidence="1">The sequence shown here is derived from an EMBL/GenBank/DDBJ whole genome shotgun (WGS) entry which is preliminary data.</text>
</comment>